<feature type="domain" description="AAA-ATPase-like" evidence="1">
    <location>
        <begin position="7"/>
        <end position="228"/>
    </location>
</feature>
<dbReference type="GeneID" id="75054939"/>
<proteinExistence type="predicted"/>
<organism evidence="2 3">
    <name type="scientific">Blautia producta</name>
    <dbReference type="NCBI Taxonomy" id="33035"/>
    <lineage>
        <taxon>Bacteria</taxon>
        <taxon>Bacillati</taxon>
        <taxon>Bacillota</taxon>
        <taxon>Clostridia</taxon>
        <taxon>Lachnospirales</taxon>
        <taxon>Lachnospiraceae</taxon>
        <taxon>Blautia</taxon>
    </lineage>
</organism>
<evidence type="ECO:0000313" key="3">
    <source>
        <dbReference type="Proteomes" id="UP000515789"/>
    </source>
</evidence>
<dbReference type="EMBL" id="CP039126">
    <property type="protein sequence ID" value="QMW79697.1"/>
    <property type="molecule type" value="Genomic_DNA"/>
</dbReference>
<dbReference type="InterPro" id="IPR018631">
    <property type="entry name" value="AAA-ATPase-like_dom"/>
</dbReference>
<gene>
    <name evidence="2" type="ORF">E5259_19980</name>
</gene>
<dbReference type="AlphaFoldDB" id="A0A7G5MYK4"/>
<sequence length="565" mass="65654">MARTVGIGLQDFEKAKKQNIFLVDKTIFIKEWWDNKDDVTLITRPRRFGKTLTLSMIEQFFSVNHAGSDIFQDMDIWKDKQYQQLQGKYPVIALSFSDIKETSYIQARKKIGECIVDLYNKYDYLAEGTILNEREKKYFHSISSDMEDYEISISLRRLSNYLYKYYKEKVIILLDEYDTPMQESYVNDYWELLTSFTRNLFNATFKSNPYMERAIMTGITRVSKESIFSDLNNLKVVTATSEEYADCFGFTEEEVLESLAEFGLSDRMEEVKLWYDGFTFGTVSDIYNPWSIINYLDKGKVGPYWTNTSSNRLISNVIRQGSRQIKESFEILLSGKSIVTKINEQIIYDQLDMDESAIWSLLLASGYLKIADCEVCTSSANDWKQIYKLEVTNLEVMIMFRSLVQDWFASTASNYNDFIQALLKDDVDAMNVYMNRIALATFSFFDSGNKPSAESEPERFYHGFVLVLMVDLEDRFMITSNRESGFGRYDVMLEPKNSQDMPIILEFKVKESKERGLSDTASAALRQIEERDYASSLLAKGFCRERIRKYGFAFYGKTVLIVSGK</sequence>
<dbReference type="PANTHER" id="PTHR34825">
    <property type="entry name" value="CONSERVED PROTEIN, WITH A WEAK D-GALACTARATE DEHYDRATASE/ALTRONATE HYDROLASE DOMAIN"/>
    <property type="match status" value="1"/>
</dbReference>
<dbReference type="InterPro" id="IPR027417">
    <property type="entry name" value="P-loop_NTPase"/>
</dbReference>
<accession>A0A7G5MYK4</accession>
<dbReference type="Proteomes" id="UP000515789">
    <property type="component" value="Chromosome"/>
</dbReference>
<evidence type="ECO:0000259" key="1">
    <source>
        <dbReference type="Pfam" id="PF09820"/>
    </source>
</evidence>
<dbReference type="Pfam" id="PF08011">
    <property type="entry name" value="PDDEXK_9"/>
    <property type="match status" value="1"/>
</dbReference>
<evidence type="ECO:0000313" key="2">
    <source>
        <dbReference type="EMBL" id="QMW79697.1"/>
    </source>
</evidence>
<name>A0A7G5MYK4_9FIRM</name>
<dbReference type="Pfam" id="PF09820">
    <property type="entry name" value="AAA-ATPase_like"/>
    <property type="match status" value="1"/>
</dbReference>
<dbReference type="RefSeq" id="WP_018593563.1">
    <property type="nucleotide sequence ID" value="NZ_AP031416.1"/>
</dbReference>
<protein>
    <recommendedName>
        <fullName evidence="1">AAA-ATPase-like domain-containing protein</fullName>
    </recommendedName>
</protein>
<dbReference type="InterPro" id="IPR012547">
    <property type="entry name" value="PDDEXK_9"/>
</dbReference>
<dbReference type="PANTHER" id="PTHR34825:SF1">
    <property type="entry name" value="AAA-ATPASE-LIKE DOMAIN-CONTAINING PROTEIN"/>
    <property type="match status" value="1"/>
</dbReference>
<reference evidence="2 3" key="1">
    <citation type="submission" date="2019-04" db="EMBL/GenBank/DDBJ databases">
        <authorList>
            <person name="Schori C."/>
            <person name="Ahrens C."/>
        </authorList>
    </citation>
    <scope>NUCLEOTIDE SEQUENCE [LARGE SCALE GENOMIC DNA]</scope>
    <source>
        <strain evidence="2 3">DSM 2950</strain>
    </source>
</reference>
<dbReference type="SUPFAM" id="SSF52540">
    <property type="entry name" value="P-loop containing nucleoside triphosphate hydrolases"/>
    <property type="match status" value="1"/>
</dbReference>